<evidence type="ECO:0000256" key="1">
    <source>
        <dbReference type="ARBA" id="ARBA00001974"/>
    </source>
</evidence>
<dbReference type="Pfam" id="PF01494">
    <property type="entry name" value="FAD_binding_3"/>
    <property type="match status" value="1"/>
</dbReference>
<gene>
    <name evidence="5" type="ORF">ACFSYJ_17925</name>
</gene>
<evidence type="ECO:0000259" key="4">
    <source>
        <dbReference type="Pfam" id="PF01494"/>
    </source>
</evidence>
<dbReference type="InterPro" id="IPR002938">
    <property type="entry name" value="FAD-bd"/>
</dbReference>
<dbReference type="InterPro" id="IPR050641">
    <property type="entry name" value="RIFMO-like"/>
</dbReference>
<comment type="caution">
    <text evidence="5">The sequence shown here is derived from an EMBL/GenBank/DDBJ whole genome shotgun (WGS) entry which is preliminary data.</text>
</comment>
<dbReference type="Proteomes" id="UP001597419">
    <property type="component" value="Unassembled WGS sequence"/>
</dbReference>
<dbReference type="Pfam" id="PF21274">
    <property type="entry name" value="Rng_hyd_C"/>
    <property type="match status" value="1"/>
</dbReference>
<evidence type="ECO:0000256" key="2">
    <source>
        <dbReference type="ARBA" id="ARBA00022630"/>
    </source>
</evidence>
<evidence type="ECO:0000313" key="6">
    <source>
        <dbReference type="Proteomes" id="UP001597419"/>
    </source>
</evidence>
<protein>
    <submittedName>
        <fullName evidence="5">FAD-dependent monooxygenase</fullName>
    </submittedName>
</protein>
<keyword evidence="2" id="KW-0285">Flavoprotein</keyword>
<dbReference type="PANTHER" id="PTHR43004:SF19">
    <property type="entry name" value="BINDING MONOOXYGENASE, PUTATIVE (JCVI)-RELATED"/>
    <property type="match status" value="1"/>
</dbReference>
<dbReference type="GO" id="GO:0004497">
    <property type="term" value="F:monooxygenase activity"/>
    <property type="evidence" value="ECO:0007669"/>
    <property type="project" value="UniProtKB-KW"/>
</dbReference>
<keyword evidence="5" id="KW-0560">Oxidoreductase</keyword>
<comment type="cofactor">
    <cofactor evidence="1">
        <name>FAD</name>
        <dbReference type="ChEBI" id="CHEBI:57692"/>
    </cofactor>
</comment>
<sequence length="491" mass="52251">MDADVIIVGAGPTGLTLANELLLAGARVVVLDRLTERNPQSKALNLQPRTAELFDARGWLAPIADRALTNLPGGHFAGLPLDYSVFDTRFPYQVGIPQGLVEETLETRLTGAGVPVLRGTELLGLSQDADGVDLTVTGTGGERTLRAAYAVGADGGRSRVRKELGVAFPGRDGRISLVVADVELADDPALPTEWRLPSYEPAENTTTFLTPLADNVFRFLFASEDQREPGRDLPITEDEILRALRQARGGGVRLVRVKHASRFTDASRQAERYRSGRVFLAGDAAHIHLPAGGQGLNLGVQDAVNLGWKLGAAVSGWAPDGLLDSYHSERHPVAARVLQNTRAQGVLTVPDPDVQALRAITAELAATPDGNRLLAGMISGLDIRYAMPDGPAHPLLGARLPDVELRSGRGLLLGGRAGIAAGWRGRVDHTPGDDAEVRLVRPDGYVCFAGDTDGLDAALTRWFGAPDGQRTHFSLSHKLPVASTVDGQPAK</sequence>
<reference evidence="6" key="1">
    <citation type="journal article" date="2019" name="Int. J. Syst. Evol. Microbiol.">
        <title>The Global Catalogue of Microorganisms (GCM) 10K type strain sequencing project: providing services to taxonomists for standard genome sequencing and annotation.</title>
        <authorList>
            <consortium name="The Broad Institute Genomics Platform"/>
            <consortium name="The Broad Institute Genome Sequencing Center for Infectious Disease"/>
            <person name="Wu L."/>
            <person name="Ma J."/>
        </authorList>
    </citation>
    <scope>NUCLEOTIDE SEQUENCE [LARGE SCALE GENOMIC DNA]</scope>
    <source>
        <strain evidence="6">CGMCC 4.7643</strain>
    </source>
</reference>
<dbReference type="Gene3D" id="3.40.30.120">
    <property type="match status" value="1"/>
</dbReference>
<organism evidence="5 6">
    <name type="scientific">Amycolatopsis samaneae</name>
    <dbReference type="NCBI Taxonomy" id="664691"/>
    <lineage>
        <taxon>Bacteria</taxon>
        <taxon>Bacillati</taxon>
        <taxon>Actinomycetota</taxon>
        <taxon>Actinomycetes</taxon>
        <taxon>Pseudonocardiales</taxon>
        <taxon>Pseudonocardiaceae</taxon>
        <taxon>Amycolatopsis</taxon>
    </lineage>
</organism>
<dbReference type="SUPFAM" id="SSF51905">
    <property type="entry name" value="FAD/NAD(P)-binding domain"/>
    <property type="match status" value="1"/>
</dbReference>
<dbReference type="PRINTS" id="PR00420">
    <property type="entry name" value="RNGMNOXGNASE"/>
</dbReference>
<dbReference type="EMBL" id="JBHUKU010000009">
    <property type="protein sequence ID" value="MFD2460492.1"/>
    <property type="molecule type" value="Genomic_DNA"/>
</dbReference>
<proteinExistence type="predicted"/>
<keyword evidence="3" id="KW-0274">FAD</keyword>
<dbReference type="InterPro" id="IPR036188">
    <property type="entry name" value="FAD/NAD-bd_sf"/>
</dbReference>
<dbReference type="Gene3D" id="3.30.70.2450">
    <property type="match status" value="1"/>
</dbReference>
<evidence type="ECO:0000256" key="3">
    <source>
        <dbReference type="ARBA" id="ARBA00022827"/>
    </source>
</evidence>
<dbReference type="Gene3D" id="3.50.50.60">
    <property type="entry name" value="FAD/NAD(P)-binding domain"/>
    <property type="match status" value="1"/>
</dbReference>
<evidence type="ECO:0000313" key="5">
    <source>
        <dbReference type="EMBL" id="MFD2460492.1"/>
    </source>
</evidence>
<keyword evidence="6" id="KW-1185">Reference proteome</keyword>
<dbReference type="PANTHER" id="PTHR43004">
    <property type="entry name" value="TRK SYSTEM POTASSIUM UPTAKE PROTEIN"/>
    <property type="match status" value="1"/>
</dbReference>
<feature type="domain" description="FAD-binding" evidence="4">
    <location>
        <begin position="2"/>
        <end position="341"/>
    </location>
</feature>
<keyword evidence="5" id="KW-0503">Monooxygenase</keyword>
<name>A0ABW5GI16_9PSEU</name>
<dbReference type="RefSeq" id="WP_345393512.1">
    <property type="nucleotide sequence ID" value="NZ_BAABHG010000006.1"/>
</dbReference>
<accession>A0ABW5GI16</accession>